<keyword evidence="1" id="KW-1133">Transmembrane helix</keyword>
<feature type="transmembrane region" description="Helical" evidence="1">
    <location>
        <begin position="141"/>
        <end position="159"/>
    </location>
</feature>
<accession>A0A9P1IPC8</accession>
<proteinExistence type="predicted"/>
<evidence type="ECO:0000313" key="3">
    <source>
        <dbReference type="Proteomes" id="UP001152747"/>
    </source>
</evidence>
<dbReference type="InterPro" id="IPR019429">
    <property type="entry name" value="7TM_GPCR_serpentine_rcpt_Sri"/>
</dbReference>
<dbReference type="AlphaFoldDB" id="A0A9P1IPC8"/>
<dbReference type="Proteomes" id="UP001152747">
    <property type="component" value="Unassembled WGS sequence"/>
</dbReference>
<protein>
    <submittedName>
        <fullName evidence="2">Uncharacterized protein</fullName>
    </submittedName>
</protein>
<dbReference type="Pfam" id="PF10327">
    <property type="entry name" value="7TM_GPCR_Sri"/>
    <property type="match status" value="1"/>
</dbReference>
<evidence type="ECO:0000256" key="1">
    <source>
        <dbReference type="SAM" id="Phobius"/>
    </source>
</evidence>
<dbReference type="OrthoDB" id="5817111at2759"/>
<dbReference type="PANTHER" id="PTHR46964">
    <property type="entry name" value="SERPENTINE RECEPTOR, CLASS I-RELATED"/>
    <property type="match status" value="1"/>
</dbReference>
<dbReference type="SUPFAM" id="SSF81321">
    <property type="entry name" value="Family A G protein-coupled receptor-like"/>
    <property type="match status" value="1"/>
</dbReference>
<evidence type="ECO:0000313" key="2">
    <source>
        <dbReference type="EMBL" id="CAI5448950.1"/>
    </source>
</evidence>
<keyword evidence="3" id="KW-1185">Reference proteome</keyword>
<keyword evidence="1" id="KW-0812">Transmembrane</keyword>
<comment type="caution">
    <text evidence="2">The sequence shown here is derived from an EMBL/GenBank/DDBJ whole genome shotgun (WGS) entry which is preliminary data.</text>
</comment>
<feature type="transmembrane region" description="Helical" evidence="1">
    <location>
        <begin position="54"/>
        <end position="81"/>
    </location>
</feature>
<feature type="transmembrane region" description="Helical" evidence="1">
    <location>
        <begin position="102"/>
        <end position="129"/>
    </location>
</feature>
<reference evidence="2" key="1">
    <citation type="submission" date="2022-11" db="EMBL/GenBank/DDBJ databases">
        <authorList>
            <person name="Kikuchi T."/>
        </authorList>
    </citation>
    <scope>NUCLEOTIDE SEQUENCE</scope>
    <source>
        <strain evidence="2">PS1010</strain>
    </source>
</reference>
<sequence>MQPILLFPILAGYTNGILWTRFKMSSHLQMNFPSSLNILSLENVDMYDMNINPWFMYTVITIVIMLSISSISSITVSFRMFKILNKKRRILSEKNFKNHRNSIISLLTQATLPMLVVIIPMAVLNYFFIRVTPNSQTISNLMMLIYSFHSSLSTLVMILSDSNYRKLINSKIRPNSISLKTAANRTRSSIMI</sequence>
<organism evidence="2 3">
    <name type="scientific">Caenorhabditis angaria</name>
    <dbReference type="NCBI Taxonomy" id="860376"/>
    <lineage>
        <taxon>Eukaryota</taxon>
        <taxon>Metazoa</taxon>
        <taxon>Ecdysozoa</taxon>
        <taxon>Nematoda</taxon>
        <taxon>Chromadorea</taxon>
        <taxon>Rhabditida</taxon>
        <taxon>Rhabditina</taxon>
        <taxon>Rhabditomorpha</taxon>
        <taxon>Rhabditoidea</taxon>
        <taxon>Rhabditidae</taxon>
        <taxon>Peloderinae</taxon>
        <taxon>Caenorhabditis</taxon>
    </lineage>
</organism>
<name>A0A9P1IPC8_9PELO</name>
<keyword evidence="1" id="KW-0472">Membrane</keyword>
<gene>
    <name evidence="2" type="ORF">CAMP_LOCUS11587</name>
</gene>
<dbReference type="EMBL" id="CANHGI010000004">
    <property type="protein sequence ID" value="CAI5448950.1"/>
    <property type="molecule type" value="Genomic_DNA"/>
</dbReference>